<keyword evidence="3" id="KW-1185">Reference proteome</keyword>
<evidence type="ECO:0000256" key="1">
    <source>
        <dbReference type="SAM" id="SignalP"/>
    </source>
</evidence>
<dbReference type="Gene3D" id="3.40.33.10">
    <property type="entry name" value="CAP"/>
    <property type="match status" value="1"/>
</dbReference>
<dbReference type="AlphaFoldDB" id="A0A1I7Z0R5"/>
<dbReference type="InterPro" id="IPR014044">
    <property type="entry name" value="CAP_dom"/>
</dbReference>
<protein>
    <submittedName>
        <fullName evidence="4">SCP domain-containing protein</fullName>
    </submittedName>
</protein>
<feature type="domain" description="SCP" evidence="2">
    <location>
        <begin position="39"/>
        <end position="202"/>
    </location>
</feature>
<name>A0A1I7Z0R5_9BILA</name>
<dbReference type="SUPFAM" id="SSF55797">
    <property type="entry name" value="PR-1-like"/>
    <property type="match status" value="1"/>
</dbReference>
<feature type="chain" id="PRO_5009312822" evidence="1">
    <location>
        <begin position="21"/>
        <end position="297"/>
    </location>
</feature>
<dbReference type="Pfam" id="PF00188">
    <property type="entry name" value="CAP"/>
    <property type="match status" value="1"/>
</dbReference>
<dbReference type="Proteomes" id="UP000095287">
    <property type="component" value="Unplaced"/>
</dbReference>
<evidence type="ECO:0000259" key="2">
    <source>
        <dbReference type="SMART" id="SM00198"/>
    </source>
</evidence>
<evidence type="ECO:0000313" key="3">
    <source>
        <dbReference type="Proteomes" id="UP000095287"/>
    </source>
</evidence>
<proteinExistence type="predicted"/>
<sequence length="297" mass="33855">MPSWRFLVFSLLVSTSLVHSESETNSLSCWVPGSGMSFRIREAVRNTHNLYRSKLASGRLFNLTINGSTPRFSNIFKLKYSCQMEQLARARAQACSIKKNTDSKYGLMAYLTRKNASVETFEDLVKKWYVKGAIEAETPDFAKNSYVVDPSVYDDERREARLKRQFYQVAFSDIVAVGCAFNTCDRRTLVVCRYDGGKYKEYDDEGNVKREVQAGIPILNKPLFKSGVPCIYDHQCWTKIHPNSTCSSFQYLCCDDLRCSTYEDRTAPLYDPSRKGAGKMVFRTVLGIVGLFTAMYI</sequence>
<accession>A0A1I7Z0R5</accession>
<evidence type="ECO:0000313" key="4">
    <source>
        <dbReference type="WBParaSite" id="L893_g21756.t1"/>
    </source>
</evidence>
<dbReference type="InterPro" id="IPR035940">
    <property type="entry name" value="CAP_sf"/>
</dbReference>
<reference evidence="4" key="1">
    <citation type="submission" date="2016-11" db="UniProtKB">
        <authorList>
            <consortium name="WormBaseParasite"/>
        </authorList>
    </citation>
    <scope>IDENTIFICATION</scope>
</reference>
<dbReference type="WBParaSite" id="L893_g21756.t1">
    <property type="protein sequence ID" value="L893_g21756.t1"/>
    <property type="gene ID" value="L893_g21756"/>
</dbReference>
<organism evidence="3 4">
    <name type="scientific">Steinernema glaseri</name>
    <dbReference type="NCBI Taxonomy" id="37863"/>
    <lineage>
        <taxon>Eukaryota</taxon>
        <taxon>Metazoa</taxon>
        <taxon>Ecdysozoa</taxon>
        <taxon>Nematoda</taxon>
        <taxon>Chromadorea</taxon>
        <taxon>Rhabditida</taxon>
        <taxon>Tylenchina</taxon>
        <taxon>Panagrolaimomorpha</taxon>
        <taxon>Strongyloidoidea</taxon>
        <taxon>Steinernematidae</taxon>
        <taxon>Steinernema</taxon>
    </lineage>
</organism>
<feature type="signal peptide" evidence="1">
    <location>
        <begin position="1"/>
        <end position="20"/>
    </location>
</feature>
<dbReference type="CDD" id="cd05380">
    <property type="entry name" value="CAP_euk"/>
    <property type="match status" value="1"/>
</dbReference>
<keyword evidence="1" id="KW-0732">Signal</keyword>
<dbReference type="SMART" id="SM00198">
    <property type="entry name" value="SCP"/>
    <property type="match status" value="1"/>
</dbReference>